<keyword evidence="2" id="KW-0812">Transmembrane</keyword>
<accession>A0ABU8T1U1</accession>
<evidence type="ECO:0008006" key="5">
    <source>
        <dbReference type="Google" id="ProtNLM"/>
    </source>
</evidence>
<evidence type="ECO:0000256" key="1">
    <source>
        <dbReference type="SAM" id="MobiDB-lite"/>
    </source>
</evidence>
<evidence type="ECO:0000313" key="4">
    <source>
        <dbReference type="Proteomes" id="UP001364211"/>
    </source>
</evidence>
<proteinExistence type="predicted"/>
<gene>
    <name evidence="3" type="ORF">WJX68_00040</name>
</gene>
<feature type="compositionally biased region" description="Acidic residues" evidence="1">
    <location>
        <begin position="8"/>
        <end position="20"/>
    </location>
</feature>
<reference evidence="3 4" key="1">
    <citation type="submission" date="2024-03" db="EMBL/GenBank/DDBJ databases">
        <title>Draft genome sequence of Pseudonocardia sp. DW16-2.</title>
        <authorList>
            <person name="Duangmal K."/>
        </authorList>
    </citation>
    <scope>NUCLEOTIDE SEQUENCE [LARGE SCALE GENOMIC DNA]</scope>
    <source>
        <strain evidence="3 4">DW16-2</strain>
    </source>
</reference>
<keyword evidence="2" id="KW-1133">Transmembrane helix</keyword>
<feature type="region of interest" description="Disordered" evidence="1">
    <location>
        <begin position="1"/>
        <end position="23"/>
    </location>
</feature>
<name>A0ABU8T1U1_9PSEU</name>
<comment type="caution">
    <text evidence="3">The sequence shown here is derived from an EMBL/GenBank/DDBJ whole genome shotgun (WGS) entry which is preliminary data.</text>
</comment>
<dbReference type="Proteomes" id="UP001364211">
    <property type="component" value="Unassembled WGS sequence"/>
</dbReference>
<sequence length="116" mass="12296">MARHDGGTDPDQDTAEEVDLSEVSSAQLRDRLAARSDGRDDRVVAAAHDLRASLDRLADGLAARRAAVLGRAGEIARAAVPWVGGAAATGLGAVLLTRGARRRRRERRYLTRVAGA</sequence>
<feature type="transmembrane region" description="Helical" evidence="2">
    <location>
        <begin position="79"/>
        <end position="97"/>
    </location>
</feature>
<dbReference type="RefSeq" id="WP_340285302.1">
    <property type="nucleotide sequence ID" value="NZ_JBBJUP010000001.1"/>
</dbReference>
<keyword evidence="4" id="KW-1185">Reference proteome</keyword>
<protein>
    <recommendedName>
        <fullName evidence="5">DUF3618 domain-containing protein</fullName>
    </recommendedName>
</protein>
<keyword evidence="2" id="KW-0472">Membrane</keyword>
<dbReference type="EMBL" id="JBBJUP010000001">
    <property type="protein sequence ID" value="MEJ8277310.1"/>
    <property type="molecule type" value="Genomic_DNA"/>
</dbReference>
<evidence type="ECO:0000313" key="3">
    <source>
        <dbReference type="EMBL" id="MEJ8277310.1"/>
    </source>
</evidence>
<organism evidence="3 4">
    <name type="scientific">Pseudonocardia spirodelae</name>
    <dbReference type="NCBI Taxonomy" id="3133431"/>
    <lineage>
        <taxon>Bacteria</taxon>
        <taxon>Bacillati</taxon>
        <taxon>Actinomycetota</taxon>
        <taxon>Actinomycetes</taxon>
        <taxon>Pseudonocardiales</taxon>
        <taxon>Pseudonocardiaceae</taxon>
        <taxon>Pseudonocardia</taxon>
    </lineage>
</organism>
<evidence type="ECO:0000256" key="2">
    <source>
        <dbReference type="SAM" id="Phobius"/>
    </source>
</evidence>